<evidence type="ECO:0000256" key="1">
    <source>
        <dbReference type="SAM" id="SignalP"/>
    </source>
</evidence>
<proteinExistence type="predicted"/>
<organism evidence="2">
    <name type="scientific">Rhipicephalus zambeziensis</name>
    <dbReference type="NCBI Taxonomy" id="60191"/>
    <lineage>
        <taxon>Eukaryota</taxon>
        <taxon>Metazoa</taxon>
        <taxon>Ecdysozoa</taxon>
        <taxon>Arthropoda</taxon>
        <taxon>Chelicerata</taxon>
        <taxon>Arachnida</taxon>
        <taxon>Acari</taxon>
        <taxon>Parasitiformes</taxon>
        <taxon>Ixodida</taxon>
        <taxon>Ixodoidea</taxon>
        <taxon>Ixodidae</taxon>
        <taxon>Rhipicephalinae</taxon>
        <taxon>Rhipicephalus</taxon>
        <taxon>Rhipicephalus</taxon>
    </lineage>
</organism>
<feature type="chain" id="PRO_5012217524" evidence="1">
    <location>
        <begin position="19"/>
        <end position="112"/>
    </location>
</feature>
<reference evidence="2" key="1">
    <citation type="journal article" date="2017" name="Parasit. Vectors">
        <title>Sialotranscriptomics of Rhipicephalus zambeziensis reveals intricate expression profiles of secretory proteins and suggests tight temporal transcriptional regulation during blood-feeding.</title>
        <authorList>
            <person name="de Castro M.H."/>
            <person name="de Klerk D."/>
            <person name="Pienaar R."/>
            <person name="Rees D.J.G."/>
            <person name="Mans B.J."/>
        </authorList>
    </citation>
    <scope>NUCLEOTIDE SEQUENCE</scope>
    <source>
        <tissue evidence="2">Salivary glands</tissue>
    </source>
</reference>
<dbReference type="AlphaFoldDB" id="A0A224YN52"/>
<dbReference type="Gene3D" id="2.40.128.20">
    <property type="match status" value="1"/>
</dbReference>
<feature type="signal peptide" evidence="1">
    <location>
        <begin position="1"/>
        <end position="18"/>
    </location>
</feature>
<protein>
    <submittedName>
        <fullName evidence="2">Lipocalin</fullName>
    </submittedName>
</protein>
<dbReference type="EMBL" id="GFPF01004268">
    <property type="protein sequence ID" value="MAA15414.1"/>
    <property type="molecule type" value="Transcribed_RNA"/>
</dbReference>
<evidence type="ECO:0000313" key="2">
    <source>
        <dbReference type="EMBL" id="MAA15414.1"/>
    </source>
</evidence>
<name>A0A224YN52_9ACAR</name>
<sequence length="112" mass="12740">MATLTALIFWALAVAVASLDLHELIANPRLHEFQDPRKFISNDSDVYLLSVSVPGSYENERPQFPCVRSRYRNKTKGKVERSLDVYNKTNLSHSSSINISLTVEEEGWQKNS</sequence>
<keyword evidence="1" id="KW-0732">Signal</keyword>
<accession>A0A224YN52</accession>
<dbReference type="InterPro" id="IPR012674">
    <property type="entry name" value="Calycin"/>
</dbReference>